<evidence type="ECO:0008006" key="5">
    <source>
        <dbReference type="Google" id="ProtNLM"/>
    </source>
</evidence>
<dbReference type="EMBL" id="FPAI01000007">
    <property type="protein sequence ID" value="SFS69911.1"/>
    <property type="molecule type" value="Genomic_DNA"/>
</dbReference>
<sequence>MYTVYCDGQLLFDPRVDELKITDKKLTLEVNKTGGFDFTIYPTHPLYESVYKLKSIIELYQDDTLLFYGRVLDDDIGFYNDKKVACEGALGYLNDSVIRPYEFTGSVSEYINMIISQHNDQVDDYKKLYIGNITIQDDNDYIVRSDATHTKTWDVITNKVIKSFNGYLHFRRENNVNYVDFLQDSTFYSNQKIEFRENLLDLTRSRKGSAIVTAVIPKGARIEDEEGNESYVDITSVNDGVDYIYNQEAVDAYGWVYETVEFSDVTLPSNLKTKAEAYLSEAIKTPVTVELKAIDKSMADVNFDELNYFEYVEVKSAIHDIDDYYLIKKLSIDMENPANNTIVVGAEYRVFTDQKISTDNKINEIVNTIESNRDRWKNVTEDSYPNVKPAIPTGFSVTAGFKTIQIAWDYSNSINVKKYELYAAKSIDYITQPQNLIFEGDSSGYSHVVETSETWYYTLRAVNHHGRPSDFTTIVSATTVKIITDDMLFGSVNADILADLAVDASKLTDSAVTAEKIANAAVGNIAIENGAITNAKIGTAAVDTLQVKDAAITNLKIADLAVDSAKIADASITNAKIADAAITNAKIANASIDDAKISSLSADKIMTGTLSAIDIEGVYIRGSSFASISPTQDRQLIVNASSLYVGRYDTSTEVPDAFVDLSGDRFLSYKLDFELQDARMLFRSSDGFFRGDITTGVNPSGASLFEIRADSELRLTAGLVNVNTALYFNDTKSINSDGSIHIEDGRSMSGSTGSSSYYPTPSDLAANSIKTIFSYFDDGESWRSGILVKGWSGSYAAWRISGPASTSANDNFYFQSGTGSTWREKCKIWHDRNDGAGSGLDADLLDGHHYYDFLEKTGGTISGTVRWDGTAYPETNVVDHNDVGANLYVRPASDGEVRVTQKGSTSTYKPVRAASFPTSSSLLYKDNIIPFDEYEANRILDNTDVFQYHLKANLEAGIYDKPKIGVLSEMVPQEIRDEDGVDPYSMVSVLWKIARVQKSKIDQLEQRISDLEMVV</sequence>
<keyword evidence="4" id="KW-1185">Reference proteome</keyword>
<dbReference type="Proteomes" id="UP000321773">
    <property type="component" value="Unassembled WGS sequence"/>
</dbReference>
<dbReference type="InterPro" id="IPR013783">
    <property type="entry name" value="Ig-like_fold"/>
</dbReference>
<reference evidence="1 4" key="2">
    <citation type="submission" date="2019-07" db="EMBL/GenBank/DDBJ databases">
        <title>Whole genome shotgun sequence of Halolactibacillus miurensis NBRC 100873.</title>
        <authorList>
            <person name="Hosoyama A."/>
            <person name="Uohara A."/>
            <person name="Ohji S."/>
            <person name="Ichikawa N."/>
        </authorList>
    </citation>
    <scope>NUCLEOTIDE SEQUENCE [LARGE SCALE GENOMIC DNA]</scope>
    <source>
        <strain evidence="1 4">NBRC 100873</strain>
    </source>
</reference>
<accession>A0A1I6RYY8</accession>
<gene>
    <name evidence="1" type="ORF">HMI01_15230</name>
    <name evidence="2" type="ORF">SAMN05421668_10740</name>
</gene>
<reference evidence="2 3" key="1">
    <citation type="submission" date="2016-10" db="EMBL/GenBank/DDBJ databases">
        <authorList>
            <person name="de Groot N.N."/>
        </authorList>
    </citation>
    <scope>NUCLEOTIDE SEQUENCE [LARGE SCALE GENOMIC DNA]</scope>
    <source>
        <strain evidence="2 3">DSM 17074</strain>
    </source>
</reference>
<dbReference type="Proteomes" id="UP000199139">
    <property type="component" value="Unassembled WGS sequence"/>
</dbReference>
<dbReference type="STRING" id="306541.SAMN05421668_10740"/>
<dbReference type="AlphaFoldDB" id="A0A1I6RYY8"/>
<dbReference type="EMBL" id="BJWJ01000013">
    <property type="protein sequence ID" value="GEM04535.1"/>
    <property type="molecule type" value="Genomic_DNA"/>
</dbReference>
<dbReference type="Gene3D" id="2.60.40.10">
    <property type="entry name" value="Immunoglobulins"/>
    <property type="match status" value="1"/>
</dbReference>
<name>A0A1I6RYY8_9BACI</name>
<protein>
    <recommendedName>
        <fullName evidence="5">Phage minor structural protein, N-terminal region</fullName>
    </recommendedName>
</protein>
<evidence type="ECO:0000313" key="2">
    <source>
        <dbReference type="EMBL" id="SFS69911.1"/>
    </source>
</evidence>
<evidence type="ECO:0000313" key="4">
    <source>
        <dbReference type="Proteomes" id="UP000321773"/>
    </source>
</evidence>
<evidence type="ECO:0000313" key="1">
    <source>
        <dbReference type="EMBL" id="GEM04535.1"/>
    </source>
</evidence>
<dbReference type="RefSeq" id="WP_089853406.1">
    <property type="nucleotide sequence ID" value="NZ_BJWJ01000013.1"/>
</dbReference>
<dbReference type="OrthoDB" id="2240714at2"/>
<organism evidence="2 3">
    <name type="scientific">Halolactibacillus miurensis</name>
    <dbReference type="NCBI Taxonomy" id="306541"/>
    <lineage>
        <taxon>Bacteria</taxon>
        <taxon>Bacillati</taxon>
        <taxon>Bacillota</taxon>
        <taxon>Bacilli</taxon>
        <taxon>Bacillales</taxon>
        <taxon>Bacillaceae</taxon>
        <taxon>Halolactibacillus</taxon>
    </lineage>
</organism>
<proteinExistence type="predicted"/>
<dbReference type="Gene3D" id="2.160.10.20">
    <property type="entry name" value="Insect antifreeze protein"/>
    <property type="match status" value="1"/>
</dbReference>
<evidence type="ECO:0000313" key="3">
    <source>
        <dbReference type="Proteomes" id="UP000199139"/>
    </source>
</evidence>